<dbReference type="RefSeq" id="WP_060231349.1">
    <property type="nucleotide sequence ID" value="NZ_LPLU01000007.1"/>
</dbReference>
<comment type="caution">
    <text evidence="1">The sequence shown here is derived from an EMBL/GenBank/DDBJ whole genome shotgun (WGS) entry which is preliminary data.</text>
</comment>
<protein>
    <submittedName>
        <fullName evidence="1">Uncharacterized protein</fullName>
    </submittedName>
</protein>
<dbReference type="EMBL" id="LPLU01000007">
    <property type="protein sequence ID" value="KWK86008.1"/>
    <property type="molecule type" value="Genomic_DNA"/>
</dbReference>
<evidence type="ECO:0000313" key="2">
    <source>
        <dbReference type="Proteomes" id="UP000065504"/>
    </source>
</evidence>
<reference evidence="1 2" key="1">
    <citation type="submission" date="2015-11" db="EMBL/GenBank/DDBJ databases">
        <title>Expanding the genomic diversity of Burkholderia species for the development of highly accurate diagnostics.</title>
        <authorList>
            <person name="Sahl J."/>
            <person name="Keim P."/>
            <person name="Wagner D."/>
        </authorList>
    </citation>
    <scope>NUCLEOTIDE SEQUENCE [LARGE SCALE GENOMIC DNA]</scope>
    <source>
        <strain evidence="1 2">MSMB782WGS</strain>
    </source>
</reference>
<accession>A0A108D461</accession>
<gene>
    <name evidence="1" type="ORF">WM16_29035</name>
</gene>
<sequence length="130" mass="14205">MSLIWCVLRNAQDRRNPRRVVPQGTSMLIGYGNACVADRSRRDDALMRVTVPCLSAGVRLNDMRPAARVRLADLAAVIRRGRAARRESGKAGCPESRVACFRGVSLRMGKEAVRGAVLATRTKQSGRRGA</sequence>
<name>A0A108D461_9BURK</name>
<proteinExistence type="predicted"/>
<dbReference type="AlphaFoldDB" id="A0A108D461"/>
<evidence type="ECO:0000313" key="1">
    <source>
        <dbReference type="EMBL" id="KWK86008.1"/>
    </source>
</evidence>
<dbReference type="Proteomes" id="UP000065504">
    <property type="component" value="Unassembled WGS sequence"/>
</dbReference>
<organism evidence="1 2">
    <name type="scientific">Burkholderia ubonensis</name>
    <dbReference type="NCBI Taxonomy" id="101571"/>
    <lineage>
        <taxon>Bacteria</taxon>
        <taxon>Pseudomonadati</taxon>
        <taxon>Pseudomonadota</taxon>
        <taxon>Betaproteobacteria</taxon>
        <taxon>Burkholderiales</taxon>
        <taxon>Burkholderiaceae</taxon>
        <taxon>Burkholderia</taxon>
        <taxon>Burkholderia cepacia complex</taxon>
    </lineage>
</organism>